<dbReference type="PROSITE" id="PS50893">
    <property type="entry name" value="ABC_TRANSPORTER_2"/>
    <property type="match status" value="1"/>
</dbReference>
<evidence type="ECO:0000256" key="5">
    <source>
        <dbReference type="ARBA" id="ARBA00038781"/>
    </source>
</evidence>
<dbReference type="Pfam" id="PF00005">
    <property type="entry name" value="ABC_tran"/>
    <property type="match status" value="1"/>
</dbReference>
<evidence type="ECO:0000259" key="9">
    <source>
        <dbReference type="PROSITE" id="PS50893"/>
    </source>
</evidence>
<evidence type="ECO:0000313" key="11">
    <source>
        <dbReference type="Proteomes" id="UP000440125"/>
    </source>
</evidence>
<dbReference type="InterPro" id="IPR003439">
    <property type="entry name" value="ABC_transporter-like_ATP-bd"/>
</dbReference>
<dbReference type="InterPro" id="IPR027417">
    <property type="entry name" value="P-loop_NTPase"/>
</dbReference>
<reference evidence="10 11" key="1">
    <citation type="submission" date="2019-10" db="EMBL/GenBank/DDBJ databases">
        <title>Genome Sequences from Six Type Strain Members of the Archaeal Family Sulfolobaceae: Acidianus ambivalens, Acidianus infernus, Metallosphaera prunae, Stygiolobus azoricus, Sulfolobus metallicus, and Sulfurisphaera ohwakuensis.</title>
        <authorList>
            <person name="Counts J.A."/>
            <person name="Kelly R.M."/>
        </authorList>
    </citation>
    <scope>NUCLEOTIDE SEQUENCE [LARGE SCALE GENOMIC DNA]</scope>
    <source>
        <strain evidence="10 11">DSM 3191</strain>
    </source>
</reference>
<dbReference type="RefSeq" id="WP_155862561.1">
    <property type="nucleotide sequence ID" value="NZ_JBGTCZ010000044.1"/>
</dbReference>
<comment type="catalytic activity">
    <reaction evidence="8">
        <text>tungstate(in) + ATP + H2O = tungstate(out) + ADP + phosphate + H(+)</text>
        <dbReference type="Rhea" id="RHEA:35027"/>
        <dbReference type="ChEBI" id="CHEBI:15377"/>
        <dbReference type="ChEBI" id="CHEBI:15378"/>
        <dbReference type="ChEBI" id="CHEBI:30616"/>
        <dbReference type="ChEBI" id="CHEBI:43474"/>
        <dbReference type="ChEBI" id="CHEBI:46502"/>
        <dbReference type="ChEBI" id="CHEBI:456216"/>
        <dbReference type="EC" id="7.3.2.6"/>
    </reaction>
</comment>
<evidence type="ECO:0000256" key="8">
    <source>
        <dbReference type="ARBA" id="ARBA00047936"/>
    </source>
</evidence>
<dbReference type="PANTHER" id="PTHR42781:SF4">
    <property type="entry name" value="SPERMIDINE_PUTRESCINE IMPORT ATP-BINDING PROTEIN POTA"/>
    <property type="match status" value="1"/>
</dbReference>
<dbReference type="GO" id="GO:0005524">
    <property type="term" value="F:ATP binding"/>
    <property type="evidence" value="ECO:0007669"/>
    <property type="project" value="UniProtKB-KW"/>
</dbReference>
<gene>
    <name evidence="10" type="ORF">D1867_01840</name>
</gene>
<evidence type="ECO:0000256" key="3">
    <source>
        <dbReference type="ARBA" id="ARBA00022840"/>
    </source>
</evidence>
<evidence type="ECO:0000256" key="1">
    <source>
        <dbReference type="ARBA" id="ARBA00022448"/>
    </source>
</evidence>
<keyword evidence="1" id="KW-0813">Transport</keyword>
<organism evidence="10 11">
    <name type="scientific">Acidianus infernus</name>
    <dbReference type="NCBI Taxonomy" id="12915"/>
    <lineage>
        <taxon>Archaea</taxon>
        <taxon>Thermoproteota</taxon>
        <taxon>Thermoprotei</taxon>
        <taxon>Sulfolobales</taxon>
        <taxon>Sulfolobaceae</taxon>
        <taxon>Acidianus</taxon>
    </lineage>
</organism>
<dbReference type="SUPFAM" id="SSF52540">
    <property type="entry name" value="P-loop containing nucleoside triphosphate hydrolases"/>
    <property type="match status" value="1"/>
</dbReference>
<evidence type="ECO:0000256" key="2">
    <source>
        <dbReference type="ARBA" id="ARBA00022741"/>
    </source>
</evidence>
<evidence type="ECO:0000256" key="4">
    <source>
        <dbReference type="ARBA" id="ARBA00038307"/>
    </source>
</evidence>
<name>A0A6A9Q9Y0_ACIIN</name>
<keyword evidence="3 10" id="KW-0067">ATP-binding</keyword>
<proteinExistence type="inferred from homology"/>
<keyword evidence="11" id="KW-1185">Reference proteome</keyword>
<dbReference type="OrthoDB" id="97750at2157"/>
<evidence type="ECO:0000313" key="10">
    <source>
        <dbReference type="EMBL" id="MUM64012.1"/>
    </source>
</evidence>
<comment type="caution">
    <text evidence="10">The sequence shown here is derived from an EMBL/GenBank/DDBJ whole genome shotgun (WGS) entry which is preliminary data.</text>
</comment>
<protein>
    <recommendedName>
        <fullName evidence="7">Molybdate/tungstate import ATP-binding protein WtpC</fullName>
        <ecNumber evidence="6">7.3.2.6</ecNumber>
    </recommendedName>
</protein>
<dbReference type="Proteomes" id="UP000440125">
    <property type="component" value="Unassembled WGS sequence"/>
</dbReference>
<dbReference type="GO" id="GO:1901238">
    <property type="term" value="F:ABC-type tungstate transporter activity"/>
    <property type="evidence" value="ECO:0007669"/>
    <property type="project" value="UniProtKB-EC"/>
</dbReference>
<comment type="similarity">
    <text evidence="4">Belongs to the ABC transporter superfamily. Sulfate/tungstate importer (TC 3.A.1.6) family.</text>
</comment>
<evidence type="ECO:0000256" key="7">
    <source>
        <dbReference type="ARBA" id="ARBA00041133"/>
    </source>
</evidence>
<dbReference type="Gene3D" id="3.40.50.300">
    <property type="entry name" value="P-loop containing nucleotide triphosphate hydrolases"/>
    <property type="match status" value="1"/>
</dbReference>
<dbReference type="AlphaFoldDB" id="A0A6A9Q9Y0"/>
<evidence type="ECO:0000256" key="6">
    <source>
        <dbReference type="ARBA" id="ARBA00039025"/>
    </source>
</evidence>
<dbReference type="GO" id="GO:0016887">
    <property type="term" value="F:ATP hydrolysis activity"/>
    <property type="evidence" value="ECO:0007669"/>
    <property type="project" value="InterPro"/>
</dbReference>
<dbReference type="InterPro" id="IPR003593">
    <property type="entry name" value="AAA+_ATPase"/>
</dbReference>
<dbReference type="SMART" id="SM00382">
    <property type="entry name" value="AAA"/>
    <property type="match status" value="1"/>
</dbReference>
<sequence>MTIEAKVVKKLGNFYLNAQIKEQGIVCITGKNGSGKTTFLRSLAGFLNIDEGYVKINNVDVTKLPPEKRGTVIITPDSYIPGLKVKSHLMWGAKIRKIKYDINELDEKYKDLLDGISLDEKVDKLSLGQRERVSIITAIIAKPKVILIDEAFSNINNKEDFIERIIEILRKNSIELIFTTQDINDSQFANSHLRMEDGKLLKIF</sequence>
<dbReference type="EMBL" id="WFIY01000004">
    <property type="protein sequence ID" value="MUM64012.1"/>
    <property type="molecule type" value="Genomic_DNA"/>
</dbReference>
<accession>A0A6A9Q9Y0</accession>
<comment type="subunit">
    <text evidence="5">The complex is composed of two ATP-binding proteins (WtpC), two transmembrane proteins (WtpB) and a solute-binding protein (WtpA).</text>
</comment>
<dbReference type="PANTHER" id="PTHR42781">
    <property type="entry name" value="SPERMIDINE/PUTRESCINE IMPORT ATP-BINDING PROTEIN POTA"/>
    <property type="match status" value="1"/>
</dbReference>
<feature type="domain" description="ABC transporter" evidence="9">
    <location>
        <begin position="2"/>
        <end position="203"/>
    </location>
</feature>
<dbReference type="InterPro" id="IPR050093">
    <property type="entry name" value="ABC_SmlMolc_Importer"/>
</dbReference>
<keyword evidence="2" id="KW-0547">Nucleotide-binding</keyword>
<dbReference type="EC" id="7.3.2.6" evidence="6"/>